<dbReference type="RefSeq" id="XP_038776294.1">
    <property type="nucleotide sequence ID" value="XM_038920366.1"/>
</dbReference>
<dbReference type="AlphaFoldDB" id="A0A875RYH8"/>
<gene>
    <name evidence="8" type="ORF">FOA43_000030</name>
</gene>
<dbReference type="InterPro" id="IPR024319">
    <property type="entry name" value="ATPase_expression_mit"/>
</dbReference>
<dbReference type="KEGG" id="bnn:FOA43_000030"/>
<evidence type="ECO:0000256" key="1">
    <source>
        <dbReference type="ARBA" id="ARBA00002412"/>
    </source>
</evidence>
<evidence type="ECO:0000256" key="4">
    <source>
        <dbReference type="ARBA" id="ARBA00011657"/>
    </source>
</evidence>
<dbReference type="GO" id="GO:0005739">
    <property type="term" value="C:mitochondrion"/>
    <property type="evidence" value="ECO:0007669"/>
    <property type="project" value="UniProtKB-SubCell"/>
</dbReference>
<reference evidence="8" key="1">
    <citation type="submission" date="2020-10" db="EMBL/GenBank/DDBJ databases">
        <authorList>
            <person name="Roach M.J.R."/>
        </authorList>
    </citation>
    <scope>NUCLEOTIDE SEQUENCE</scope>
    <source>
        <strain evidence="8">CBS 1945</strain>
    </source>
</reference>
<accession>A0A875RYH8</accession>
<evidence type="ECO:0000256" key="2">
    <source>
        <dbReference type="ARBA" id="ARBA00004173"/>
    </source>
</evidence>
<evidence type="ECO:0000256" key="5">
    <source>
        <dbReference type="ARBA" id="ARBA00019258"/>
    </source>
</evidence>
<comment type="subunit">
    <text evidence="4">Binds to the 5'UTR of the OLI1 mRNA.</text>
</comment>
<evidence type="ECO:0000313" key="8">
    <source>
        <dbReference type="EMBL" id="QPG72729.1"/>
    </source>
</evidence>
<comment type="similarity">
    <text evidence="3">Belongs to the AEP2 family.</text>
</comment>
<organism evidence="8 9">
    <name type="scientific">Eeniella nana</name>
    <name type="common">Yeast</name>
    <name type="synonym">Brettanomyces nanus</name>
    <dbReference type="NCBI Taxonomy" id="13502"/>
    <lineage>
        <taxon>Eukaryota</taxon>
        <taxon>Fungi</taxon>
        <taxon>Dikarya</taxon>
        <taxon>Ascomycota</taxon>
        <taxon>Saccharomycotina</taxon>
        <taxon>Pichiomycetes</taxon>
        <taxon>Pichiales</taxon>
        <taxon>Pichiaceae</taxon>
        <taxon>Brettanomyces</taxon>
    </lineage>
</organism>
<keyword evidence="9" id="KW-1185">Reference proteome</keyword>
<dbReference type="Pfam" id="PF12921">
    <property type="entry name" value="ATP13"/>
    <property type="match status" value="1"/>
</dbReference>
<evidence type="ECO:0000256" key="6">
    <source>
        <dbReference type="ARBA" id="ARBA00022946"/>
    </source>
</evidence>
<name>A0A875RYH8_EENNA</name>
<keyword evidence="7" id="KW-0496">Mitochondrion</keyword>
<keyword evidence="6" id="KW-0809">Transit peptide</keyword>
<comment type="function">
    <text evidence="1">Required for translation of the mitochondrial OLI1 transcript coding for the mitochondrial ATP synthase subunit 9.</text>
</comment>
<dbReference type="OrthoDB" id="3996428at2759"/>
<dbReference type="Proteomes" id="UP000662931">
    <property type="component" value="Chromosome 1"/>
</dbReference>
<dbReference type="EMBL" id="CP064812">
    <property type="protein sequence ID" value="QPG72729.1"/>
    <property type="molecule type" value="Genomic_DNA"/>
</dbReference>
<dbReference type="GeneID" id="62193431"/>
<protein>
    <recommendedName>
        <fullName evidence="5">ATPase expression protein 2, mitochondrial</fullName>
    </recommendedName>
</protein>
<proteinExistence type="inferred from homology"/>
<evidence type="ECO:0000256" key="7">
    <source>
        <dbReference type="ARBA" id="ARBA00023128"/>
    </source>
</evidence>
<sequence length="590" mass="68841">MLTRLYSKSRRFARLDKESNATLLTYHDLELFERYLKGTDFAAPQTKHDKEDAGHSNRHFEFTGRQLSRLISNTMSPFSSSQGTAATVNENDLDVKHGNLHGLNEKQWITISKIKLCLKSADDEALYDILKCNQNVIPTLVERLSPFQTSLLIKRLTDYQIAISKQFTVEQKYSSRLHSDSNMRGLVQMKDKTYQGVRSILRKIGRNHHLNNLDYETIVSFCMGNLRYRDAIEFICEMETKIRQGDTSLKLRNSLWADKISILCRSTEKTWSLGRYDLKSNRAQILPEDYSYPLLNGRGVATLVKQYEDSNLIPDRRVYEALILASGKSKEMSQLDSLILNVWGVNAKTGEMVEGFQIPKKNSLDYPNFDILRSIVLAYTYNSELVKPLSVCNTIIENYDLDSIRSQKYWETVLQCTALQCENVYREIQTKLWKAGADKDEYSCEMLLSEDIFDEMWEHIIKIVQKPSKSMVRLRLSYASLKALLRDLPKIHQRSVDPAVNITASEAAYNENLLFSYLNVCRIRLMKLRKFYQTEDMINRFSINKQMKQTLLRRLNSYQQRYLKRVKDKRVLERQRIRDDDDEDSMLGLW</sequence>
<evidence type="ECO:0000313" key="9">
    <source>
        <dbReference type="Proteomes" id="UP000662931"/>
    </source>
</evidence>
<evidence type="ECO:0000256" key="3">
    <source>
        <dbReference type="ARBA" id="ARBA00009790"/>
    </source>
</evidence>
<comment type="subcellular location">
    <subcellularLocation>
        <location evidence="2">Mitochondrion</location>
    </subcellularLocation>
</comment>